<feature type="transmembrane region" description="Helical" evidence="5">
    <location>
        <begin position="121"/>
        <end position="148"/>
    </location>
</feature>
<dbReference type="InParanoid" id="A0A194RGX1"/>
<evidence type="ECO:0000256" key="3">
    <source>
        <dbReference type="ARBA" id="ARBA00022989"/>
    </source>
</evidence>
<evidence type="ECO:0000256" key="5">
    <source>
        <dbReference type="SAM" id="Phobius"/>
    </source>
</evidence>
<sequence>MDCLERSPFANLQRCRCVCCFVCCGLETLYCYCDIVTSKMFLELGSAFLINIIMQLEVAEAASERLYPALFQCFTVIISGYIAGRLNVVTKAESKGIATFVGTFALPSLIFLSLAQLDFSIVNWTFLFSMLLAKGVVFFGVVLVTILVTKPMNLGQAGMFAIFCTQSNDFALGYPIINAIYEKTHPEYALYLYLMAPISLAILNPFAFVLLEINKQRQNTDQSDSAQNQKKYVMRIKMLLQILKGIVFNPVLVMTVLGIIGNIAFKHKLSIYIEGLLEVYGQAFSASALFLLGLRMVGQVHRLRGPALIVPCVLIMVKLVILPVVMRECVSALNAGENQTETSSLSPRTCSVVRVGGEVNSDVARPRVVDRGTPRHFCRGRAKAP</sequence>
<dbReference type="GO" id="GO:0055085">
    <property type="term" value="P:transmembrane transport"/>
    <property type="evidence" value="ECO:0007669"/>
    <property type="project" value="InterPro"/>
</dbReference>
<feature type="transmembrane region" description="Helical" evidence="5">
    <location>
        <begin position="306"/>
        <end position="326"/>
    </location>
</feature>
<dbReference type="GO" id="GO:0016020">
    <property type="term" value="C:membrane"/>
    <property type="evidence" value="ECO:0007669"/>
    <property type="project" value="UniProtKB-SubCell"/>
</dbReference>
<name>A0A194RGX1_PAPMA</name>
<gene>
    <name evidence="6" type="ORF">RR48_13693</name>
</gene>
<feature type="transmembrane region" description="Helical" evidence="5">
    <location>
        <begin position="189"/>
        <end position="211"/>
    </location>
</feature>
<proteinExistence type="predicted"/>
<feature type="transmembrane region" description="Helical" evidence="5">
    <location>
        <begin position="271"/>
        <end position="294"/>
    </location>
</feature>
<keyword evidence="3 5" id="KW-1133">Transmembrane helix</keyword>
<dbReference type="InterPro" id="IPR004776">
    <property type="entry name" value="Mem_transp_PIN-like"/>
</dbReference>
<dbReference type="AlphaFoldDB" id="A0A194RGX1"/>
<dbReference type="Proteomes" id="UP000053240">
    <property type="component" value="Unassembled WGS sequence"/>
</dbReference>
<feature type="transmembrane region" description="Helical" evidence="5">
    <location>
        <begin position="96"/>
        <end position="115"/>
    </location>
</feature>
<organism evidence="6 7">
    <name type="scientific">Papilio machaon</name>
    <name type="common">Old World swallowtail butterfly</name>
    <dbReference type="NCBI Taxonomy" id="76193"/>
    <lineage>
        <taxon>Eukaryota</taxon>
        <taxon>Metazoa</taxon>
        <taxon>Ecdysozoa</taxon>
        <taxon>Arthropoda</taxon>
        <taxon>Hexapoda</taxon>
        <taxon>Insecta</taxon>
        <taxon>Pterygota</taxon>
        <taxon>Neoptera</taxon>
        <taxon>Endopterygota</taxon>
        <taxon>Lepidoptera</taxon>
        <taxon>Glossata</taxon>
        <taxon>Ditrysia</taxon>
        <taxon>Papilionoidea</taxon>
        <taxon>Papilionidae</taxon>
        <taxon>Papilioninae</taxon>
        <taxon>Papilio</taxon>
    </lineage>
</organism>
<keyword evidence="4 5" id="KW-0472">Membrane</keyword>
<dbReference type="PANTHER" id="PTHR22829:SF5">
    <property type="entry name" value="INTEGRAL MEMBRANE PROTEIN GPR155"/>
    <property type="match status" value="1"/>
</dbReference>
<dbReference type="EMBL" id="KQ460205">
    <property type="protein sequence ID" value="KPJ16837.1"/>
    <property type="molecule type" value="Genomic_DNA"/>
</dbReference>
<reference evidence="6 7" key="1">
    <citation type="journal article" date="2015" name="Nat. Commun.">
        <title>Outbred genome sequencing and CRISPR/Cas9 gene editing in butterflies.</title>
        <authorList>
            <person name="Li X."/>
            <person name="Fan D."/>
            <person name="Zhang W."/>
            <person name="Liu G."/>
            <person name="Zhang L."/>
            <person name="Zhao L."/>
            <person name="Fang X."/>
            <person name="Chen L."/>
            <person name="Dong Y."/>
            <person name="Chen Y."/>
            <person name="Ding Y."/>
            <person name="Zhao R."/>
            <person name="Feng M."/>
            <person name="Zhu Y."/>
            <person name="Feng Y."/>
            <person name="Jiang X."/>
            <person name="Zhu D."/>
            <person name="Xiang H."/>
            <person name="Feng X."/>
            <person name="Li S."/>
            <person name="Wang J."/>
            <person name="Zhang G."/>
            <person name="Kronforst M.R."/>
            <person name="Wang W."/>
        </authorList>
    </citation>
    <scope>NUCLEOTIDE SEQUENCE [LARGE SCALE GENOMIC DNA]</scope>
    <source>
        <strain evidence="6">Ya'a_city_454_Pm</strain>
        <tissue evidence="6">Whole body</tissue>
    </source>
</reference>
<feature type="transmembrane region" description="Helical" evidence="5">
    <location>
        <begin position="66"/>
        <end position="84"/>
    </location>
</feature>
<dbReference type="PANTHER" id="PTHR22829">
    <property type="entry name" value="DEP DOMAIN PROTEIN"/>
    <property type="match status" value="1"/>
</dbReference>
<evidence type="ECO:0000256" key="2">
    <source>
        <dbReference type="ARBA" id="ARBA00022692"/>
    </source>
</evidence>
<evidence type="ECO:0000256" key="1">
    <source>
        <dbReference type="ARBA" id="ARBA00004141"/>
    </source>
</evidence>
<keyword evidence="7" id="KW-1185">Reference proteome</keyword>
<dbReference type="GO" id="GO:0030514">
    <property type="term" value="P:negative regulation of BMP signaling pathway"/>
    <property type="evidence" value="ECO:0007669"/>
    <property type="project" value="TreeGrafter"/>
</dbReference>
<evidence type="ECO:0000313" key="7">
    <source>
        <dbReference type="Proteomes" id="UP000053240"/>
    </source>
</evidence>
<keyword evidence="2 5" id="KW-0812">Transmembrane</keyword>
<comment type="subcellular location">
    <subcellularLocation>
        <location evidence="1">Membrane</location>
        <topology evidence="1">Multi-pass membrane protein</topology>
    </subcellularLocation>
</comment>
<dbReference type="Pfam" id="PF03547">
    <property type="entry name" value="Mem_trans"/>
    <property type="match status" value="1"/>
</dbReference>
<feature type="transmembrane region" description="Helical" evidence="5">
    <location>
        <begin position="160"/>
        <end position="177"/>
    </location>
</feature>
<evidence type="ECO:0000313" key="6">
    <source>
        <dbReference type="EMBL" id="KPJ16837.1"/>
    </source>
</evidence>
<accession>A0A194RGX1</accession>
<evidence type="ECO:0000256" key="4">
    <source>
        <dbReference type="ARBA" id="ARBA00023136"/>
    </source>
</evidence>
<dbReference type="InterPro" id="IPR051832">
    <property type="entry name" value="mTOR-Rac_regulators"/>
</dbReference>
<feature type="transmembrane region" description="Helical" evidence="5">
    <location>
        <begin position="239"/>
        <end position="265"/>
    </location>
</feature>
<protein>
    <submittedName>
        <fullName evidence="6">Integral membrane protein GPR155</fullName>
    </submittedName>
</protein>